<dbReference type="SMART" id="SM00220">
    <property type="entry name" value="S_TKc"/>
    <property type="match status" value="1"/>
</dbReference>
<gene>
    <name evidence="4" type="ORF">EWB00_005850</name>
</gene>
<dbReference type="OrthoDB" id="339325at2759"/>
<accession>A0A4Z2D0D8</accession>
<keyword evidence="5" id="KW-1185">Reference proteome</keyword>
<dbReference type="Pfam" id="PF07714">
    <property type="entry name" value="PK_Tyr_Ser-Thr"/>
    <property type="match status" value="1"/>
</dbReference>
<evidence type="ECO:0000256" key="2">
    <source>
        <dbReference type="SAM" id="MobiDB-lite"/>
    </source>
</evidence>
<dbReference type="InterPro" id="IPR051681">
    <property type="entry name" value="Ser/Thr_Kinases-Pseudokinases"/>
</dbReference>
<dbReference type="InterPro" id="IPR008271">
    <property type="entry name" value="Ser/Thr_kinase_AS"/>
</dbReference>
<comment type="caution">
    <text evidence="4">The sequence shown here is derived from an EMBL/GenBank/DDBJ whole genome shotgun (WGS) entry which is preliminary data.</text>
</comment>
<dbReference type="CDD" id="cd14059">
    <property type="entry name" value="STKc_MAP3K12_13"/>
    <property type="match status" value="1"/>
</dbReference>
<dbReference type="GO" id="GO:0005524">
    <property type="term" value="F:ATP binding"/>
    <property type="evidence" value="ECO:0007669"/>
    <property type="project" value="InterPro"/>
</dbReference>
<feature type="compositionally biased region" description="Polar residues" evidence="2">
    <location>
        <begin position="866"/>
        <end position="875"/>
    </location>
</feature>
<keyword evidence="1" id="KW-0175">Coiled coil</keyword>
<dbReference type="PROSITE" id="PS00108">
    <property type="entry name" value="PROTEIN_KINASE_ST"/>
    <property type="match status" value="1"/>
</dbReference>
<dbReference type="Gene3D" id="1.10.510.10">
    <property type="entry name" value="Transferase(Phosphotransferase) domain 1"/>
    <property type="match status" value="1"/>
</dbReference>
<evidence type="ECO:0000313" key="5">
    <source>
        <dbReference type="Proteomes" id="UP000311919"/>
    </source>
</evidence>
<dbReference type="Proteomes" id="UP000311919">
    <property type="component" value="Unassembled WGS sequence"/>
</dbReference>
<feature type="compositionally biased region" description="Polar residues" evidence="2">
    <location>
        <begin position="924"/>
        <end position="939"/>
    </location>
</feature>
<dbReference type="SUPFAM" id="SSF56112">
    <property type="entry name" value="Protein kinase-like (PK-like)"/>
    <property type="match status" value="1"/>
</dbReference>
<protein>
    <submittedName>
        <fullName evidence="4">Mitogen-activated protein kinase kinase kinase 12</fullName>
    </submittedName>
</protein>
<proteinExistence type="predicted"/>
<feature type="region of interest" description="Disordered" evidence="2">
    <location>
        <begin position="917"/>
        <end position="939"/>
    </location>
</feature>
<dbReference type="InterPro" id="IPR011009">
    <property type="entry name" value="Kinase-like_dom_sf"/>
</dbReference>
<dbReference type="PRINTS" id="PR00109">
    <property type="entry name" value="TYRKINASE"/>
</dbReference>
<dbReference type="Gene3D" id="3.30.200.20">
    <property type="entry name" value="Phosphorylase Kinase, domain 1"/>
    <property type="match status" value="1"/>
</dbReference>
<dbReference type="EMBL" id="SKCS01000382">
    <property type="protein sequence ID" value="TNN09972.1"/>
    <property type="molecule type" value="Genomic_DNA"/>
</dbReference>
<reference evidence="4 5" key="1">
    <citation type="submission" date="2019-03" db="EMBL/GenBank/DDBJ databases">
        <title>An improved genome assembly of the fluke Schistosoma japonicum.</title>
        <authorList>
            <person name="Hu W."/>
            <person name="Luo F."/>
            <person name="Yin M."/>
            <person name="Mo X."/>
            <person name="Sun C."/>
            <person name="Wu Q."/>
            <person name="Zhu B."/>
            <person name="Xiang M."/>
            <person name="Wang J."/>
            <person name="Wang Y."/>
            <person name="Zhang T."/>
            <person name="Xu B."/>
            <person name="Zheng H."/>
            <person name="Feng Z."/>
        </authorList>
    </citation>
    <scope>NUCLEOTIDE SEQUENCE [LARGE SCALE GENOMIC DNA]</scope>
    <source>
        <strain evidence="4">HuSjv2</strain>
        <tissue evidence="4">Worms</tissue>
    </source>
</reference>
<dbReference type="GO" id="GO:0004674">
    <property type="term" value="F:protein serine/threonine kinase activity"/>
    <property type="evidence" value="ECO:0007669"/>
    <property type="project" value="TreeGrafter"/>
</dbReference>
<dbReference type="InterPro" id="IPR001245">
    <property type="entry name" value="Ser-Thr/Tyr_kinase_cat_dom"/>
</dbReference>
<feature type="compositionally biased region" description="Low complexity" evidence="2">
    <location>
        <begin position="850"/>
        <end position="865"/>
    </location>
</feature>
<evidence type="ECO:0000313" key="4">
    <source>
        <dbReference type="EMBL" id="TNN09972.1"/>
    </source>
</evidence>
<evidence type="ECO:0000259" key="3">
    <source>
        <dbReference type="PROSITE" id="PS50011"/>
    </source>
</evidence>
<dbReference type="AlphaFoldDB" id="A0A4Z2D0D8"/>
<organism evidence="4 5">
    <name type="scientific">Schistosoma japonicum</name>
    <name type="common">Blood fluke</name>
    <dbReference type="NCBI Taxonomy" id="6182"/>
    <lineage>
        <taxon>Eukaryota</taxon>
        <taxon>Metazoa</taxon>
        <taxon>Spiralia</taxon>
        <taxon>Lophotrochozoa</taxon>
        <taxon>Platyhelminthes</taxon>
        <taxon>Trematoda</taxon>
        <taxon>Digenea</taxon>
        <taxon>Strigeidida</taxon>
        <taxon>Schistosomatoidea</taxon>
        <taxon>Schistosomatidae</taxon>
        <taxon>Schistosoma</taxon>
    </lineage>
</organism>
<keyword evidence="4" id="KW-0808">Transferase</keyword>
<keyword evidence="4" id="KW-0418">Kinase</keyword>
<evidence type="ECO:0000256" key="1">
    <source>
        <dbReference type="SAM" id="Coils"/>
    </source>
</evidence>
<feature type="compositionally biased region" description="Polar residues" evidence="2">
    <location>
        <begin position="30"/>
        <end position="40"/>
    </location>
</feature>
<dbReference type="PANTHER" id="PTHR44329">
    <property type="entry name" value="SERINE/THREONINE-PROTEIN KINASE TNNI3K-RELATED"/>
    <property type="match status" value="1"/>
</dbReference>
<dbReference type="GO" id="GO:0005737">
    <property type="term" value="C:cytoplasm"/>
    <property type="evidence" value="ECO:0007669"/>
    <property type="project" value="TreeGrafter"/>
</dbReference>
<dbReference type="PANTHER" id="PTHR44329:SF304">
    <property type="entry name" value="MITOGEN-ACTIVATED PROTEIN KINASE KINASE KINASE 13-LIKE ISOFORM X1"/>
    <property type="match status" value="1"/>
</dbReference>
<feature type="compositionally biased region" description="Low complexity" evidence="2">
    <location>
        <begin position="825"/>
        <end position="842"/>
    </location>
</feature>
<feature type="domain" description="Protein kinase" evidence="3">
    <location>
        <begin position="149"/>
        <end position="390"/>
    </location>
</feature>
<feature type="region of interest" description="Disordered" evidence="2">
    <location>
        <begin position="825"/>
        <end position="875"/>
    </location>
</feature>
<name>A0A4Z2D0D8_SCHJA</name>
<dbReference type="PROSITE" id="PS50011">
    <property type="entry name" value="PROTEIN_KINASE_DOM"/>
    <property type="match status" value="1"/>
</dbReference>
<dbReference type="InterPro" id="IPR000719">
    <property type="entry name" value="Prot_kinase_dom"/>
</dbReference>
<feature type="region of interest" description="Disordered" evidence="2">
    <location>
        <begin position="18"/>
        <end position="40"/>
    </location>
</feature>
<sequence length="1058" mass="121293">MSTYSVNTTKPTILKCRVNSNDSNSKENMDNNNSGNYSTTNITKIMPSKSKSNHNINDDNNDATVFEDEMNKCNFNSLVDTTTITTTSTKITVDNNNINRKCDLNNLSDQNIIDKLLSCFRPLMYFIQKEKSFPSSNQDLPWEVPFESVTDLIWIGSGAQGVVFRGYFRNELVAVKKVSRQSDTDIRHLRYLNHPNVIKFRGVCVEQPCYCILMEYCPYGQLYEIIHSGNPISPSLICSWVKQIADGMHYLHSCKIIHRDLKSPNVLVGYNHVLKISDFGASREWTENSTKMSFTGTVAWMAPEVIRNEPCSFKVDVWSYGVLLWELLTGEIPYHNVDSTAILWGVGSEHLRLPVPVTCPSELRVLMKTCWNIRPRNRPSFRQILSHLNVTCSSLLQYTDDEFISLRQLWKEEIAVYLQDIRLEGQCAPKLEVMLIRRRREELCHAQDIRRCYDDKRERANELCMELQTLLNECEEQKRKAERERLHYEALVRELTTLKQQQQDQHNENCLTVPRRTAGAEKLRFSDSATNYYITSNNHNSNSANVNTNKQSPFSTLSTFSLGRKLSDLYYRRRSNLKSVKSIQSSFLLSPTINSSVNSIITTTTTTTTGVANTNISNNNKSILDSMELFRSHQNNKPINFEQFYEIYLRHLINDNILNTTINNSDINSNNNKNYKCPFCGHVYSNKAELLKFYHHRRAFTLSSMLEYKLTDKLDVDKAYSLIYGEMNNNYVHISPLLLYDAKKHFASTNSLHYLVPPPPPPPAYDSVMNNNRLPSIKQSSYQNIVQEHQRTTIQKSPLYDKVHNDNHNSQTLCHRSRCYRTSITSLPPSSSSSSPNSPKTLLRSRLLKNTGTTTTTTTGNDTTTVSACENNNSISKPNTIQSDVIFNSAEVNDNKRVNRKTIESINLLNNPLEITKIDKEKSNGPSHSKVNNSLDPSKLSNFHHTSSSYNNVTSKYHQINYQLKRSVSQDSLLFYAKKLQLTKNDFNAECCTLSKKPISHLNKAYSSCISIFSTLMSNTLYWKSSPFVFYQLSSPIEEQLPGNNSNKHRFQSILWNE</sequence>
<feature type="coiled-coil region" evidence="1">
    <location>
        <begin position="453"/>
        <end position="508"/>
    </location>
</feature>